<proteinExistence type="predicted"/>
<sequence length="329" mass="33417">MNKDIEASRQRVSRRRALALGGTISLGGLIAACSGNSGSSTTTSTAAASTTTAGTGAAAASATSGDAVTSLLAKAPQCVMSEEETQGPYWFDVDSIRSDIREDRPGTTLQVALRVQDNSICNADGTIGAVSNAVVEIWHCDAGGVYSGFESGSLSANGGGGGGTPPSGGMGEPPAGGMGQPPSGAPGGGMGGGMGSMGGSGETSDGSYSVGDSEATTTDDGTYLRGAQTTDANGIAQFTTIFPGWYMGRTTHIHVKVHIDKKTVLTTQTFFEETLLDEVYSVSPYSEHTGRENNTNNSNDSIFSDTGMMTVEKQSDGSYLAVINLGIDA</sequence>
<evidence type="ECO:0000256" key="1">
    <source>
        <dbReference type="SAM" id="MobiDB-lite"/>
    </source>
</evidence>
<evidence type="ECO:0000313" key="3">
    <source>
        <dbReference type="Proteomes" id="UP001185927"/>
    </source>
</evidence>
<reference evidence="2 3" key="1">
    <citation type="submission" date="2023-10" db="EMBL/GenBank/DDBJ databases">
        <title>Development of a sustainable strategy for remediation of hydrocarbon-contaminated territories based on the waste exchange concept.</title>
        <authorList>
            <person name="Krivoruchko A."/>
        </authorList>
    </citation>
    <scope>NUCLEOTIDE SEQUENCE [LARGE SCALE GENOMIC DNA]</scope>
    <source>
        <strain evidence="2 3">IEGM 1203</strain>
    </source>
</reference>
<dbReference type="SUPFAM" id="SSF49482">
    <property type="entry name" value="Aromatic compound dioxygenase"/>
    <property type="match status" value="2"/>
</dbReference>
<evidence type="ECO:0000313" key="2">
    <source>
        <dbReference type="EMBL" id="MDV6270260.1"/>
    </source>
</evidence>
<gene>
    <name evidence="2" type="ORF">R3Q16_26905</name>
</gene>
<dbReference type="EMBL" id="JAWLKB010000016">
    <property type="protein sequence ID" value="MDV6270260.1"/>
    <property type="molecule type" value="Genomic_DNA"/>
</dbReference>
<dbReference type="InterPro" id="IPR006311">
    <property type="entry name" value="TAT_signal"/>
</dbReference>
<accession>A0ABU4C180</accession>
<organism evidence="2 3">
    <name type="scientific">Rhodococcus globerulus</name>
    <dbReference type="NCBI Taxonomy" id="33008"/>
    <lineage>
        <taxon>Bacteria</taxon>
        <taxon>Bacillati</taxon>
        <taxon>Actinomycetota</taxon>
        <taxon>Actinomycetes</taxon>
        <taxon>Mycobacteriales</taxon>
        <taxon>Nocardiaceae</taxon>
        <taxon>Rhodococcus</taxon>
    </lineage>
</organism>
<keyword evidence="3" id="KW-1185">Reference proteome</keyword>
<keyword evidence="2" id="KW-0560">Oxidoreductase</keyword>
<dbReference type="RefSeq" id="WP_317544896.1">
    <property type="nucleotide sequence ID" value="NZ_JAWLKB010000016.1"/>
</dbReference>
<dbReference type="Gene3D" id="2.60.130.10">
    <property type="entry name" value="Aromatic compound dioxygenase"/>
    <property type="match status" value="2"/>
</dbReference>
<protein>
    <submittedName>
        <fullName evidence="2">Protocatechuate dioxygenase</fullName>
    </submittedName>
</protein>
<dbReference type="PROSITE" id="PS51257">
    <property type="entry name" value="PROKAR_LIPOPROTEIN"/>
    <property type="match status" value="1"/>
</dbReference>
<dbReference type="PANTHER" id="PTHR34315:SF1">
    <property type="entry name" value="INTRADIOL RING-CLEAVAGE DIOXYGENASES DOMAIN-CONTAINING PROTEIN-RELATED"/>
    <property type="match status" value="1"/>
</dbReference>
<dbReference type="PROSITE" id="PS51318">
    <property type="entry name" value="TAT"/>
    <property type="match status" value="1"/>
</dbReference>
<dbReference type="GO" id="GO:0051213">
    <property type="term" value="F:dioxygenase activity"/>
    <property type="evidence" value="ECO:0007669"/>
    <property type="project" value="UniProtKB-KW"/>
</dbReference>
<dbReference type="Proteomes" id="UP001185927">
    <property type="component" value="Unassembled WGS sequence"/>
</dbReference>
<comment type="caution">
    <text evidence="2">The sequence shown here is derived from an EMBL/GenBank/DDBJ whole genome shotgun (WGS) entry which is preliminary data.</text>
</comment>
<dbReference type="InterPro" id="IPR015889">
    <property type="entry name" value="Intradiol_dOase_core"/>
</dbReference>
<feature type="region of interest" description="Disordered" evidence="1">
    <location>
        <begin position="157"/>
        <end position="225"/>
    </location>
</feature>
<feature type="compositionally biased region" description="Gly residues" evidence="1">
    <location>
        <begin position="157"/>
        <end position="201"/>
    </location>
</feature>
<keyword evidence="2" id="KW-0223">Dioxygenase</keyword>
<name>A0ABU4C180_RHOGO</name>
<dbReference type="PANTHER" id="PTHR34315">
    <property type="match status" value="1"/>
</dbReference>